<feature type="domain" description="ARID" evidence="2">
    <location>
        <begin position="16"/>
        <end position="109"/>
    </location>
</feature>
<dbReference type="Proteomes" id="UP000467841">
    <property type="component" value="Unassembled WGS sequence"/>
</dbReference>
<dbReference type="SMART" id="SM01014">
    <property type="entry name" value="ARID"/>
    <property type="match status" value="1"/>
</dbReference>
<dbReference type="OrthoDB" id="338531at2759"/>
<name>A0A6D2KBB5_9BRAS</name>
<dbReference type="Gene3D" id="1.10.150.60">
    <property type="entry name" value="ARID DNA-binding domain"/>
    <property type="match status" value="1"/>
</dbReference>
<evidence type="ECO:0000259" key="2">
    <source>
        <dbReference type="PROSITE" id="PS51011"/>
    </source>
</evidence>
<accession>A0A6D2KBB5</accession>
<feature type="region of interest" description="Disordered" evidence="1">
    <location>
        <begin position="149"/>
        <end position="170"/>
    </location>
</feature>
<dbReference type="InterPro" id="IPR001606">
    <property type="entry name" value="ARID_dom"/>
</dbReference>
<dbReference type="InterPro" id="IPR036431">
    <property type="entry name" value="ARID_dom_sf"/>
</dbReference>
<organism evidence="3 4">
    <name type="scientific">Microthlaspi erraticum</name>
    <dbReference type="NCBI Taxonomy" id="1685480"/>
    <lineage>
        <taxon>Eukaryota</taxon>
        <taxon>Viridiplantae</taxon>
        <taxon>Streptophyta</taxon>
        <taxon>Embryophyta</taxon>
        <taxon>Tracheophyta</taxon>
        <taxon>Spermatophyta</taxon>
        <taxon>Magnoliopsida</taxon>
        <taxon>eudicotyledons</taxon>
        <taxon>Gunneridae</taxon>
        <taxon>Pentapetalae</taxon>
        <taxon>rosids</taxon>
        <taxon>malvids</taxon>
        <taxon>Brassicales</taxon>
        <taxon>Brassicaceae</taxon>
        <taxon>Coluteocarpeae</taxon>
        <taxon>Microthlaspi</taxon>
    </lineage>
</organism>
<dbReference type="PANTHER" id="PTHR46691:SF5">
    <property type="entry name" value="HMG (HIGH MOBILITY GROUP) BOX PROTEIN"/>
    <property type="match status" value="1"/>
</dbReference>
<dbReference type="SUPFAM" id="SSF46774">
    <property type="entry name" value="ARID-like"/>
    <property type="match status" value="1"/>
</dbReference>
<dbReference type="SMART" id="SM00501">
    <property type="entry name" value="BRIGHT"/>
    <property type="match status" value="1"/>
</dbReference>
<dbReference type="GO" id="GO:0003677">
    <property type="term" value="F:DNA binding"/>
    <property type="evidence" value="ECO:0007669"/>
    <property type="project" value="InterPro"/>
</dbReference>
<dbReference type="PANTHER" id="PTHR46691">
    <property type="entry name" value="HIGH MOBILITY GROUP B PROTEIN 9"/>
    <property type="match status" value="1"/>
</dbReference>
<dbReference type="Pfam" id="PF01388">
    <property type="entry name" value="ARID"/>
    <property type="match status" value="1"/>
</dbReference>
<keyword evidence="4" id="KW-1185">Reference proteome</keyword>
<feature type="compositionally biased region" description="Basic and acidic residues" evidence="1">
    <location>
        <begin position="150"/>
        <end position="162"/>
    </location>
</feature>
<comment type="caution">
    <text evidence="3">The sequence shown here is derived from an EMBL/GenBank/DDBJ whole genome shotgun (WGS) entry which is preliminary data.</text>
</comment>
<dbReference type="AlphaFoldDB" id="A0A6D2KBB5"/>
<evidence type="ECO:0000313" key="3">
    <source>
        <dbReference type="EMBL" id="CAA7049495.1"/>
    </source>
</evidence>
<dbReference type="EMBL" id="CACVBM020001418">
    <property type="protein sequence ID" value="CAA7049495.1"/>
    <property type="molecule type" value="Genomic_DNA"/>
</dbReference>
<evidence type="ECO:0000256" key="1">
    <source>
        <dbReference type="SAM" id="MobiDB-lite"/>
    </source>
</evidence>
<evidence type="ECO:0000313" key="4">
    <source>
        <dbReference type="Proteomes" id="UP000467841"/>
    </source>
</evidence>
<proteinExistence type="predicted"/>
<reference evidence="3" key="1">
    <citation type="submission" date="2020-01" db="EMBL/GenBank/DDBJ databases">
        <authorList>
            <person name="Mishra B."/>
        </authorList>
    </citation>
    <scope>NUCLEOTIDE SEQUENCE [LARGE SCALE GENOMIC DNA]</scope>
</reference>
<dbReference type="PROSITE" id="PS51011">
    <property type="entry name" value="ARID"/>
    <property type="match status" value="1"/>
</dbReference>
<protein>
    <recommendedName>
        <fullName evidence="2">ARID domain-containing protein</fullName>
    </recommendedName>
</protein>
<gene>
    <name evidence="3" type="ORF">MERR_LOCUS36730</name>
</gene>
<sequence length="200" mass="23229">MKNTYPSPLASYENVVADKDLFMSTLKTLHSEMDTDFWIPKVRFADMDLHKIFVEVTSRGGIDKIVKEEKWKETFDTFNFPKSQRNPIFRKHVLQYYYSLLRNYEMVYFFKARGQVPPLTGSVNGKAKSAYHVTLKIGSWKLRGVMYESTEERGTQDPEKQSYDVSPNTLTDEANHKEHFEKANSQKEVCNISTLISGFS</sequence>